<dbReference type="EMBL" id="QXED01000016">
    <property type="protein sequence ID" value="RIV17705.1"/>
    <property type="molecule type" value="Genomic_DNA"/>
</dbReference>
<dbReference type="OrthoDB" id="964565at2"/>
<protein>
    <submittedName>
        <fullName evidence="1">Uncharacterized protein</fullName>
    </submittedName>
</protein>
<name>A0A418LWL8_9BACT</name>
<proteinExistence type="predicted"/>
<sequence>MTFEPTTQRMAIVLPMSFQKGDITFCSMPNGSDVRIPILPTGKPRHVVSTAQLTKGIWLARLNWSDGRQQYHDEKQITVN</sequence>
<evidence type="ECO:0000313" key="1">
    <source>
        <dbReference type="EMBL" id="RIV17705.1"/>
    </source>
</evidence>
<gene>
    <name evidence="1" type="ORF">DYU11_31170</name>
</gene>
<comment type="caution">
    <text evidence="1">The sequence shown here is derived from an EMBL/GenBank/DDBJ whole genome shotgun (WGS) entry which is preliminary data.</text>
</comment>
<organism evidence="1 2">
    <name type="scientific">Fibrisoma montanum</name>
    <dbReference type="NCBI Taxonomy" id="2305895"/>
    <lineage>
        <taxon>Bacteria</taxon>
        <taxon>Pseudomonadati</taxon>
        <taxon>Bacteroidota</taxon>
        <taxon>Cytophagia</taxon>
        <taxon>Cytophagales</taxon>
        <taxon>Spirosomataceae</taxon>
        <taxon>Fibrisoma</taxon>
    </lineage>
</organism>
<evidence type="ECO:0000313" key="2">
    <source>
        <dbReference type="Proteomes" id="UP000283523"/>
    </source>
</evidence>
<reference evidence="1 2" key="1">
    <citation type="submission" date="2018-08" db="EMBL/GenBank/DDBJ databases">
        <title>Fibrisoma montanum sp. nov., isolated from Danxia mountain soil.</title>
        <authorList>
            <person name="Huang Y."/>
        </authorList>
    </citation>
    <scope>NUCLEOTIDE SEQUENCE [LARGE SCALE GENOMIC DNA]</scope>
    <source>
        <strain evidence="1 2">HYT19</strain>
    </source>
</reference>
<accession>A0A418LWL8</accession>
<dbReference type="Proteomes" id="UP000283523">
    <property type="component" value="Unassembled WGS sequence"/>
</dbReference>
<dbReference type="AlphaFoldDB" id="A0A418LWL8"/>
<dbReference type="RefSeq" id="WP_119671671.1">
    <property type="nucleotide sequence ID" value="NZ_QXED01000016.1"/>
</dbReference>
<keyword evidence="2" id="KW-1185">Reference proteome</keyword>